<gene>
    <name evidence="1" type="primary">232</name>
</gene>
<keyword evidence="2" id="KW-1185">Reference proteome</keyword>
<dbReference type="RefSeq" id="YP_009217311.1">
    <property type="nucleotide sequence ID" value="NC_028999.1"/>
</dbReference>
<dbReference type="GeneID" id="26643760"/>
<sequence length="223" mass="25888">MSVYEQMTNQPDRKCRSETLLRLLISTSYPHATLADLTFAFSNHSGQKDLDELEKIAIQMKDVERSFDMFDFIRCIELKRQGEQIQIQVKRLDFDPTMRTLEDSSDTHEAMATSSVHLTDERVNLADVDVLATRLLEIFYRSQVKVKKKGNEIATTVWKSRTKHIDRRNPKAETKVVEAELDFQAAIEMISTSLRKRRFHILLTQNTILLLDQKSRIWGVSKA</sequence>
<evidence type="ECO:0000313" key="1">
    <source>
        <dbReference type="EMBL" id="AEH03655.1"/>
    </source>
</evidence>
<organism evidence="1 2">
    <name type="scientific">Pseudomonas phage PhiPA3</name>
    <name type="common">Pseudomonas aeruginosa phage PhiPA3</name>
    <dbReference type="NCBI Taxonomy" id="998086"/>
    <lineage>
        <taxon>Viruses</taxon>
        <taxon>Duplodnaviria</taxon>
        <taxon>Heunggongvirae</taxon>
        <taxon>Uroviricota</taxon>
        <taxon>Caudoviricetes</taxon>
        <taxon>Chimalliviridae</taxon>
        <taxon>Miltoncavirus</taxon>
        <taxon>Miltoncavirus PhiPA3</taxon>
    </lineage>
</organism>
<dbReference type="EMBL" id="HQ630627">
    <property type="protein sequence ID" value="AEH03655.1"/>
    <property type="molecule type" value="Genomic_DNA"/>
</dbReference>
<dbReference type="Proteomes" id="UP000008388">
    <property type="component" value="Segment"/>
</dbReference>
<evidence type="ECO:0000313" key="2">
    <source>
        <dbReference type="Proteomes" id="UP000008388"/>
    </source>
</evidence>
<reference evidence="1 2" key="1">
    <citation type="journal article" date="2011" name="Microbiology">
        <title>The Pseudomonas aeruginosa generalized transducing phage phiPA3 is a new member of the phiKZ-like group of 'jumbo' phages, and infects model laboratory strains and clinical isolates from cystic fibrosis patients.</title>
        <authorList>
            <person name="Monson R."/>
            <person name="Foulds I."/>
            <person name="Foweraker J."/>
            <person name="Welch M."/>
            <person name="Salmond G.P."/>
        </authorList>
    </citation>
    <scope>NUCLEOTIDE SEQUENCE [LARGE SCALE GENOMIC DNA]</scope>
</reference>
<protein>
    <submittedName>
        <fullName evidence="1">Uncharacterized protein 232</fullName>
    </submittedName>
</protein>
<dbReference type="OrthoDB" id="24840at10239"/>
<organismHost>
    <name type="scientific">Pseudomonas aeruginosa</name>
    <dbReference type="NCBI Taxonomy" id="287"/>
</organismHost>
<dbReference type="KEGG" id="vg:26643760"/>
<name>F8SJ75_BPPA3</name>
<accession>F8SJ75</accession>
<proteinExistence type="predicted"/>